<accession>H0JV53</accession>
<dbReference type="Proteomes" id="UP000005064">
    <property type="component" value="Unassembled WGS sequence"/>
</dbReference>
<sequence length="88" mass="9379">MKFRSGTAFMKATEMPAAARMLDDAGFHGLLVSDHLIYPKELKTVYPGHESGKPFWSPETGSPSDCPRDGCARSSNCSARTSTTAGPG</sequence>
<proteinExistence type="predicted"/>
<dbReference type="AlphaFoldDB" id="H0JV53"/>
<dbReference type="EMBL" id="AHBW01000051">
    <property type="protein sequence ID" value="EHK82149.1"/>
    <property type="molecule type" value="Genomic_DNA"/>
</dbReference>
<feature type="compositionally biased region" description="Polar residues" evidence="1">
    <location>
        <begin position="73"/>
        <end position="88"/>
    </location>
</feature>
<feature type="region of interest" description="Disordered" evidence="1">
    <location>
        <begin position="49"/>
        <end position="88"/>
    </location>
</feature>
<name>H0JV53_9NOCA</name>
<evidence type="ECO:0000313" key="3">
    <source>
        <dbReference type="Proteomes" id="UP000005064"/>
    </source>
</evidence>
<evidence type="ECO:0000256" key="1">
    <source>
        <dbReference type="SAM" id="MobiDB-lite"/>
    </source>
</evidence>
<comment type="caution">
    <text evidence="2">The sequence shown here is derived from an EMBL/GenBank/DDBJ whole genome shotgun (WGS) entry which is preliminary data.</text>
</comment>
<dbReference type="PATRIC" id="fig|1114960.4.peg.3658"/>
<reference evidence="2 3" key="1">
    <citation type="submission" date="2011-12" db="EMBL/GenBank/DDBJ databases">
        <authorList>
            <person name="Kriszt B."/>
            <person name="Tancsics A."/>
            <person name="Cserhati M."/>
            <person name="Toth A."/>
            <person name="Nagy I."/>
            <person name="Horvath B."/>
            <person name="Tamura T."/>
            <person name="Kukolya J."/>
            <person name="Szoboszlay S."/>
        </authorList>
    </citation>
    <scope>NUCLEOTIDE SEQUENCE [LARGE SCALE GENOMIC DNA]</scope>
    <source>
        <strain evidence="2 3">AK37</strain>
    </source>
</reference>
<organism evidence="2 3">
    <name type="scientific">Rhodococcus pyridinivorans AK37</name>
    <dbReference type="NCBI Taxonomy" id="1114960"/>
    <lineage>
        <taxon>Bacteria</taxon>
        <taxon>Bacillati</taxon>
        <taxon>Actinomycetota</taxon>
        <taxon>Actinomycetes</taxon>
        <taxon>Mycobacteriales</taxon>
        <taxon>Nocardiaceae</taxon>
        <taxon>Rhodococcus</taxon>
    </lineage>
</organism>
<evidence type="ECO:0000313" key="2">
    <source>
        <dbReference type="EMBL" id="EHK82149.1"/>
    </source>
</evidence>
<gene>
    <name evidence="2" type="ORF">AK37_17920</name>
</gene>
<protein>
    <submittedName>
        <fullName evidence="2">F420-dependent methylene-tetrahydromethanopterin reductase</fullName>
    </submittedName>
</protein>